<dbReference type="PROSITE" id="PS00020">
    <property type="entry name" value="ACTININ_2"/>
    <property type="match status" value="1"/>
</dbReference>
<dbReference type="Gene3D" id="1.10.418.10">
    <property type="entry name" value="Calponin-like domain"/>
    <property type="match status" value="2"/>
</dbReference>
<dbReference type="CDD" id="cd00051">
    <property type="entry name" value="EFh"/>
    <property type="match status" value="1"/>
</dbReference>
<evidence type="ECO:0000259" key="6">
    <source>
        <dbReference type="PROSITE" id="PS50021"/>
    </source>
</evidence>
<dbReference type="CDD" id="cd21216">
    <property type="entry name" value="CH_ACTN_rpt2"/>
    <property type="match status" value="1"/>
</dbReference>
<dbReference type="FunFam" id="1.10.418.10:FF:000005">
    <property type="entry name" value="Actinin alpha 4"/>
    <property type="match status" value="1"/>
</dbReference>
<evidence type="ECO:0008006" key="10">
    <source>
        <dbReference type="Google" id="ProtNLM"/>
    </source>
</evidence>
<dbReference type="InterPro" id="IPR018159">
    <property type="entry name" value="Spectrin/alpha-actinin"/>
</dbReference>
<keyword evidence="4" id="KW-0106">Calcium</keyword>
<dbReference type="CDD" id="cd21214">
    <property type="entry name" value="CH_ACTN_rpt1"/>
    <property type="match status" value="1"/>
</dbReference>
<dbReference type="SUPFAM" id="SSF47473">
    <property type="entry name" value="EF-hand"/>
    <property type="match status" value="1"/>
</dbReference>
<dbReference type="FunFam" id="1.10.238.10:FF:000004">
    <property type="entry name" value="Actinin alpha 1"/>
    <property type="match status" value="1"/>
</dbReference>
<dbReference type="SMART" id="SM00033">
    <property type="entry name" value="CH"/>
    <property type="match status" value="2"/>
</dbReference>
<feature type="domain" description="Calponin-homology (CH)" evidence="6">
    <location>
        <begin position="28"/>
        <end position="132"/>
    </location>
</feature>
<sequence>MASDEPEIYGYYYDNEEDRGLLDPAWERQQKKTFTAWCNSHLRKINVQIDEIDQDFSDGLKLMALLEVISGERLPKPEKGRLRFHKISNVNKALDFVASKGVKLVSIGAEEIVDGNLKMILGMIWTIILRFAIQDIAVEELSAKDGLLLWCQRKTAPYKNVNVQNFHTSFKDGLAFCALIHRHRPDLIDYNSLSKERPLENLNYAFDVAEKHLDIPKMLDAEDMVNTVKPDERAVMTYVSSYYHAFTSSQKADTAAKRIGKVLNINRDNEKMMEDYEKVASDLLDWINKTLPWLKDRSSDGTLGDMQKKLDALRVYRRSEKPPRVEEKGMLETNFNTLQTKLRLGNRPAYLPTEGKMISALKKKHEAFESDLAAHQDRVEQIVAIAQELNALGYSGVASVNERCQQICDEWKDLGQLTEDRRKKLEDRESELVQLDNLQLEFAKKAAPFNNWLESAREDLMDMFSVHTVEEVVELQDAHKYFKDNMPAASDEYNSIMKLGEDIERLTDQENPYTSLTKQEIMLAWSEVKTLVPKRDELLENEKERQERNERLRLEFAQKANQIGPWIKRNEEELRSITLTSNGPLEEQLQAIQALERDVTSHKPQMDELELVNQDVQEALIFENPHTEYTMEALRVNWEQLLTAIARNINEVENQILTRDSKGLSEEQMKEFRNSFNFFDKDENSRLEPHEFRQCLVSLGHSLPEGDKGDVEFNRLMTIVDPNNTGFVTFQAFLDFMTREVADTDTAEQVMESFRILAGDKPFITTEELRRELPPDQAEYCIARMAPYEGPDAVPGALDYMSFSTALYGESDL</sequence>
<evidence type="ECO:0000256" key="3">
    <source>
        <dbReference type="ARBA" id="ARBA00022737"/>
    </source>
</evidence>
<dbReference type="PROSITE" id="PS00019">
    <property type="entry name" value="ACTININ_1"/>
    <property type="match status" value="1"/>
</dbReference>
<dbReference type="GO" id="GO:0005509">
    <property type="term" value="F:calcium ion binding"/>
    <property type="evidence" value="ECO:0007669"/>
    <property type="project" value="InterPro"/>
</dbReference>
<evidence type="ECO:0000313" key="9">
    <source>
        <dbReference type="Proteomes" id="UP000275408"/>
    </source>
</evidence>
<dbReference type="InterPro" id="IPR001589">
    <property type="entry name" value="Actinin_actin-bd_CS"/>
</dbReference>
<dbReference type="InterPro" id="IPR036872">
    <property type="entry name" value="CH_dom_sf"/>
</dbReference>
<accession>A0A3M6U9E3</accession>
<dbReference type="CDD" id="cd00176">
    <property type="entry name" value="SPEC"/>
    <property type="match status" value="1"/>
</dbReference>
<dbReference type="EMBL" id="RCHS01002011">
    <property type="protein sequence ID" value="RMX50068.1"/>
    <property type="molecule type" value="Genomic_DNA"/>
</dbReference>
<keyword evidence="3" id="KW-0677">Repeat</keyword>
<dbReference type="Pfam" id="PF00307">
    <property type="entry name" value="CH"/>
    <property type="match status" value="2"/>
</dbReference>
<dbReference type="SUPFAM" id="SSF47576">
    <property type="entry name" value="Calponin-homology domain, CH-domain"/>
    <property type="match status" value="1"/>
</dbReference>
<dbReference type="SMART" id="SM00054">
    <property type="entry name" value="EFh"/>
    <property type="match status" value="2"/>
</dbReference>
<evidence type="ECO:0000256" key="5">
    <source>
        <dbReference type="ARBA" id="ARBA00023203"/>
    </source>
</evidence>
<dbReference type="Pfam" id="PF08726">
    <property type="entry name" value="EFhand_Ca_insen"/>
    <property type="match status" value="1"/>
</dbReference>
<dbReference type="InterPro" id="IPR014837">
    <property type="entry name" value="EF-hand_Ca_insen"/>
</dbReference>
<dbReference type="Pfam" id="PF00435">
    <property type="entry name" value="Spectrin"/>
    <property type="match status" value="3"/>
</dbReference>
<dbReference type="SUPFAM" id="SSF46966">
    <property type="entry name" value="Spectrin repeat"/>
    <property type="match status" value="4"/>
</dbReference>
<dbReference type="FunFam" id="1.20.58.60:FF:000005">
    <property type="entry name" value="Actinin alpha 1"/>
    <property type="match status" value="1"/>
</dbReference>
<name>A0A3M6U9E3_POCDA</name>
<comment type="similarity">
    <text evidence="1">Belongs to the alpha-actinin family.</text>
</comment>
<dbReference type="Gene3D" id="1.20.58.60">
    <property type="match status" value="4"/>
</dbReference>
<dbReference type="OrthoDB" id="18853at2759"/>
<protein>
    <recommendedName>
        <fullName evidence="10">Alpha-actinin</fullName>
    </recommendedName>
</protein>
<keyword evidence="5" id="KW-0009">Actin-binding</keyword>
<evidence type="ECO:0000256" key="4">
    <source>
        <dbReference type="ARBA" id="ARBA00022837"/>
    </source>
</evidence>
<evidence type="ECO:0000259" key="7">
    <source>
        <dbReference type="PROSITE" id="PS50222"/>
    </source>
</evidence>
<dbReference type="SMART" id="SM00150">
    <property type="entry name" value="SPEC"/>
    <property type="match status" value="3"/>
</dbReference>
<dbReference type="Proteomes" id="UP000275408">
    <property type="component" value="Unassembled WGS sequence"/>
</dbReference>
<feature type="domain" description="Calponin-homology (CH)" evidence="6">
    <location>
        <begin position="141"/>
        <end position="247"/>
    </location>
</feature>
<dbReference type="InterPro" id="IPR002048">
    <property type="entry name" value="EF_hand_dom"/>
</dbReference>
<dbReference type="PANTHER" id="PTHR11915">
    <property type="entry name" value="SPECTRIN/FILAMIN RELATED CYTOSKELETAL PROTEIN"/>
    <property type="match status" value="1"/>
</dbReference>
<dbReference type="Gene3D" id="1.10.238.10">
    <property type="entry name" value="EF-hand"/>
    <property type="match status" value="2"/>
</dbReference>
<dbReference type="InterPro" id="IPR001715">
    <property type="entry name" value="CH_dom"/>
</dbReference>
<dbReference type="PROSITE" id="PS50021">
    <property type="entry name" value="CH"/>
    <property type="match status" value="2"/>
</dbReference>
<dbReference type="GO" id="GO:0003779">
    <property type="term" value="F:actin binding"/>
    <property type="evidence" value="ECO:0007669"/>
    <property type="project" value="UniProtKB-KW"/>
</dbReference>
<gene>
    <name evidence="8" type="ORF">pdam_00002880</name>
</gene>
<dbReference type="AlphaFoldDB" id="A0A3M6U9E3"/>
<dbReference type="InterPro" id="IPR011992">
    <property type="entry name" value="EF-hand-dom_pair"/>
</dbReference>
<dbReference type="STRING" id="46731.A0A3M6U9E3"/>
<organism evidence="8 9">
    <name type="scientific">Pocillopora damicornis</name>
    <name type="common">Cauliflower coral</name>
    <name type="synonym">Millepora damicornis</name>
    <dbReference type="NCBI Taxonomy" id="46731"/>
    <lineage>
        <taxon>Eukaryota</taxon>
        <taxon>Metazoa</taxon>
        <taxon>Cnidaria</taxon>
        <taxon>Anthozoa</taxon>
        <taxon>Hexacorallia</taxon>
        <taxon>Scleractinia</taxon>
        <taxon>Astrocoeniina</taxon>
        <taxon>Pocilloporidae</taxon>
        <taxon>Pocillopora</taxon>
    </lineage>
</organism>
<evidence type="ECO:0000256" key="1">
    <source>
        <dbReference type="ARBA" id="ARBA00010255"/>
    </source>
</evidence>
<keyword evidence="9" id="KW-1185">Reference proteome</keyword>
<proteinExistence type="inferred from homology"/>
<evidence type="ECO:0000313" key="8">
    <source>
        <dbReference type="EMBL" id="RMX50068.1"/>
    </source>
</evidence>
<evidence type="ECO:0000256" key="2">
    <source>
        <dbReference type="ARBA" id="ARBA00022723"/>
    </source>
</evidence>
<keyword evidence="2" id="KW-0479">Metal-binding</keyword>
<comment type="caution">
    <text evidence="8">The sequence shown here is derived from an EMBL/GenBank/DDBJ whole genome shotgun (WGS) entry which is preliminary data.</text>
</comment>
<dbReference type="SMART" id="SM01184">
    <property type="entry name" value="efhand_Ca_insen"/>
    <property type="match status" value="1"/>
</dbReference>
<dbReference type="InterPro" id="IPR002017">
    <property type="entry name" value="Spectrin_repeat"/>
</dbReference>
<dbReference type="FunFam" id="1.10.418.10:FF:000001">
    <property type="entry name" value="Actinin alpha 1"/>
    <property type="match status" value="1"/>
</dbReference>
<reference evidence="8 9" key="1">
    <citation type="journal article" date="2018" name="Sci. Rep.">
        <title>Comparative analysis of the Pocillopora damicornis genome highlights role of immune system in coral evolution.</title>
        <authorList>
            <person name="Cunning R."/>
            <person name="Bay R.A."/>
            <person name="Gillette P."/>
            <person name="Baker A.C."/>
            <person name="Traylor-Knowles N."/>
        </authorList>
    </citation>
    <scope>NUCLEOTIDE SEQUENCE [LARGE SCALE GENOMIC DNA]</scope>
    <source>
        <strain evidence="8">RSMAS</strain>
        <tissue evidence="8">Whole animal</tissue>
    </source>
</reference>
<feature type="domain" description="EF-hand" evidence="7">
    <location>
        <begin position="708"/>
        <end position="743"/>
    </location>
</feature>
<feature type="domain" description="EF-hand" evidence="7">
    <location>
        <begin position="667"/>
        <end position="702"/>
    </location>
</feature>
<dbReference type="PROSITE" id="PS50222">
    <property type="entry name" value="EF_HAND_2"/>
    <property type="match status" value="2"/>
</dbReference>